<dbReference type="FunFam" id="3.20.20.10:FF:000005">
    <property type="entry name" value="Ornithine decarboxylase"/>
    <property type="match status" value="1"/>
</dbReference>
<evidence type="ECO:0000256" key="7">
    <source>
        <dbReference type="ARBA" id="ARBA00034138"/>
    </source>
</evidence>
<feature type="domain" description="Orn/DAP/Arg decarboxylase 2 C-terminal" evidence="13">
    <location>
        <begin position="348"/>
        <end position="453"/>
    </location>
</feature>
<dbReference type="GO" id="GO:0005737">
    <property type="term" value="C:cytoplasm"/>
    <property type="evidence" value="ECO:0007669"/>
    <property type="project" value="TreeGrafter"/>
</dbReference>
<dbReference type="PROSITE" id="PS00878">
    <property type="entry name" value="ODR_DC_2_1"/>
    <property type="match status" value="1"/>
</dbReference>
<dbReference type="WBParaSite" id="jg26665">
    <property type="protein sequence ID" value="jg26665"/>
    <property type="gene ID" value="jg26665"/>
</dbReference>
<feature type="domain" description="Orn/DAP/Arg decarboxylase 2 N-terminal" evidence="14">
    <location>
        <begin position="99"/>
        <end position="339"/>
    </location>
</feature>
<accession>A0A915E6C0</accession>
<dbReference type="Pfam" id="PF02784">
    <property type="entry name" value="Orn_Arg_deC_N"/>
    <property type="match status" value="1"/>
</dbReference>
<dbReference type="PRINTS" id="PR01179">
    <property type="entry name" value="ODADCRBXLASE"/>
</dbReference>
<keyword evidence="3 11" id="KW-0663">Pyridoxal phosphate</keyword>
<evidence type="ECO:0000313" key="16">
    <source>
        <dbReference type="WBParaSite" id="jg26665"/>
    </source>
</evidence>
<feature type="modified residue" description="N6-(pyridoxal phosphate)lysine" evidence="11">
    <location>
        <position position="123"/>
    </location>
</feature>
<evidence type="ECO:0000313" key="15">
    <source>
        <dbReference type="Proteomes" id="UP000887574"/>
    </source>
</evidence>
<comment type="pathway">
    <text evidence="6">Amine and polyamine biosynthesis; putrescine biosynthesis via L-ornithine pathway; putrescine from L-ornithine: step 1/1.</text>
</comment>
<comment type="similarity">
    <text evidence="2 12">Belongs to the Orn/Lys/Arg decarboxylase class-II family.</text>
</comment>
<evidence type="ECO:0000259" key="14">
    <source>
        <dbReference type="Pfam" id="PF02784"/>
    </source>
</evidence>
<protein>
    <recommendedName>
        <fullName evidence="7">ornithine decarboxylase</fullName>
        <ecNumber evidence="7">4.1.1.17</ecNumber>
    </recommendedName>
</protein>
<evidence type="ECO:0000256" key="12">
    <source>
        <dbReference type="RuleBase" id="RU003737"/>
    </source>
</evidence>
<dbReference type="Pfam" id="PF00278">
    <property type="entry name" value="Orn_DAP_Arg_deC"/>
    <property type="match status" value="1"/>
</dbReference>
<organism evidence="15 16">
    <name type="scientific">Ditylenchus dipsaci</name>
    <dbReference type="NCBI Taxonomy" id="166011"/>
    <lineage>
        <taxon>Eukaryota</taxon>
        <taxon>Metazoa</taxon>
        <taxon>Ecdysozoa</taxon>
        <taxon>Nematoda</taxon>
        <taxon>Chromadorea</taxon>
        <taxon>Rhabditida</taxon>
        <taxon>Tylenchina</taxon>
        <taxon>Tylenchomorpha</taxon>
        <taxon>Sphaerularioidea</taxon>
        <taxon>Anguinidae</taxon>
        <taxon>Anguininae</taxon>
        <taxon>Ditylenchus</taxon>
    </lineage>
</organism>
<evidence type="ECO:0000256" key="4">
    <source>
        <dbReference type="ARBA" id="ARBA00023115"/>
    </source>
</evidence>
<dbReference type="Proteomes" id="UP000887574">
    <property type="component" value="Unplaced"/>
</dbReference>
<dbReference type="PROSITE" id="PS00879">
    <property type="entry name" value="ODR_DC_2_2"/>
    <property type="match status" value="1"/>
</dbReference>
<dbReference type="InterPro" id="IPR022657">
    <property type="entry name" value="De-COase2_CS"/>
</dbReference>
<dbReference type="SUPFAM" id="SSF50621">
    <property type="entry name" value="Alanine racemase C-terminal domain-like"/>
    <property type="match status" value="1"/>
</dbReference>
<dbReference type="InterPro" id="IPR009006">
    <property type="entry name" value="Ala_racemase/Decarboxylase_C"/>
</dbReference>
<evidence type="ECO:0000256" key="6">
    <source>
        <dbReference type="ARBA" id="ARBA00034115"/>
    </source>
</evidence>
<evidence type="ECO:0000256" key="1">
    <source>
        <dbReference type="ARBA" id="ARBA00001933"/>
    </source>
</evidence>
<evidence type="ECO:0000256" key="5">
    <source>
        <dbReference type="ARBA" id="ARBA00023239"/>
    </source>
</evidence>
<keyword evidence="4" id="KW-0620">Polyamine biosynthesis</keyword>
<evidence type="ECO:0000256" key="3">
    <source>
        <dbReference type="ARBA" id="ARBA00022898"/>
    </source>
</evidence>
<evidence type="ECO:0000256" key="2">
    <source>
        <dbReference type="ARBA" id="ARBA00008872"/>
    </source>
</evidence>
<dbReference type="InterPro" id="IPR002433">
    <property type="entry name" value="Orn_de-COase"/>
</dbReference>
<dbReference type="GO" id="GO:0004586">
    <property type="term" value="F:ornithine decarboxylase activity"/>
    <property type="evidence" value="ECO:0007669"/>
    <property type="project" value="UniProtKB-EC"/>
</dbReference>
<keyword evidence="5" id="KW-0456">Lyase</keyword>
<dbReference type="PANTHER" id="PTHR11482:SF6">
    <property type="entry name" value="ORNITHINE DECARBOXYLASE 1-RELATED"/>
    <property type="match status" value="1"/>
</dbReference>
<comment type="catalytic activity">
    <reaction evidence="10">
        <text>L-ornithine + H(+) = putrescine + CO2</text>
        <dbReference type="Rhea" id="RHEA:22964"/>
        <dbReference type="ChEBI" id="CHEBI:15378"/>
        <dbReference type="ChEBI" id="CHEBI:16526"/>
        <dbReference type="ChEBI" id="CHEBI:46911"/>
        <dbReference type="ChEBI" id="CHEBI:326268"/>
        <dbReference type="EC" id="4.1.1.17"/>
    </reaction>
</comment>
<feature type="active site" description="Proton donor" evidence="11">
    <location>
        <position position="426"/>
    </location>
</feature>
<dbReference type="InterPro" id="IPR022643">
    <property type="entry name" value="De-COase2_C"/>
</dbReference>
<name>A0A915E6C0_9BILA</name>
<dbReference type="InterPro" id="IPR000183">
    <property type="entry name" value="Orn/DAP/Arg_de-COase"/>
</dbReference>
<dbReference type="SUPFAM" id="SSF51419">
    <property type="entry name" value="PLP-binding barrel"/>
    <property type="match status" value="1"/>
</dbReference>
<comment type="cofactor">
    <cofactor evidence="1 11">
        <name>pyridoxal 5'-phosphate</name>
        <dbReference type="ChEBI" id="CHEBI:597326"/>
    </cofactor>
</comment>
<dbReference type="PRINTS" id="PR01182">
    <property type="entry name" value="ORNDCRBXLASE"/>
</dbReference>
<evidence type="ECO:0000256" key="8">
    <source>
        <dbReference type="ARBA" id="ARBA00037173"/>
    </source>
</evidence>
<dbReference type="AlphaFoldDB" id="A0A915E6C0"/>
<dbReference type="CDD" id="cd00622">
    <property type="entry name" value="PLPDE_III_ODC"/>
    <property type="match status" value="1"/>
</dbReference>
<dbReference type="InterPro" id="IPR022644">
    <property type="entry name" value="De-COase2_N"/>
</dbReference>
<evidence type="ECO:0000256" key="9">
    <source>
        <dbReference type="ARBA" id="ARBA00046672"/>
    </source>
</evidence>
<dbReference type="GO" id="GO:0033387">
    <property type="term" value="P:putrescine biosynthetic process from arginine, via ornithine"/>
    <property type="evidence" value="ECO:0007669"/>
    <property type="project" value="TreeGrafter"/>
</dbReference>
<comment type="subunit">
    <text evidence="9">Homodimer. Only the dimer is catalytically active, as the active sites are constructed of residues from both monomers.</text>
</comment>
<sequence>MNVLHYSPLIMPTITKEHSKLYDADEISDKVANLSTSLVKSEMLKSIQRMADRQVLVFNSDKLADKCSEVSDTLAMARQIALSKMVGKKSSEAFALMNLGTIVERFVEWKQVLPRVKPFYAVKCNTDPVLLSVLSKLGAGFDCASKAELETITNHSLANNDRIVYANTCKTPAYIEYAELIGIRKMTFDCAEELFKMQKHHSNPQVILRIDVTDPSATRPLDIKFGCDYIKTAPQLLRLAKQMSMEVVGISFHVGSGCQDAHIFTKAIGIARDLFDLGKTIGHKNMHTLDLGGGFPGCDHEKKFFRDVAAVIRDALELYFPVTAEENVEVIAEPGRYFASEPTSVCAAVIGATRVPASKLSTKPEDADRDGYMYYLDDGVYGSFSCLSSQLYTSLPKGQSLFEEAEEPSSPVRKVSYPSVVWGPTCDSRDQVEKLSELSRWQVGDWIYYANMGAYTAATTTCFNGFKRPAIYYVVGDKCWTNMNKRSNA</sequence>
<keyword evidence="15" id="KW-1185">Reference proteome</keyword>
<comment type="function">
    <text evidence="8">Catalyzes the first and rate-limiting step of polyamine biosynthesis that converts ornithine into putrescine, which is the precursor for the polyamines, spermidine and spermine. Polyamines are essential for cell proliferation and are implicated in cellular processes, ranging from DNA replication to apoptosis.</text>
</comment>
<evidence type="ECO:0000256" key="10">
    <source>
        <dbReference type="ARBA" id="ARBA00049127"/>
    </source>
</evidence>
<dbReference type="InterPro" id="IPR029066">
    <property type="entry name" value="PLP-binding_barrel"/>
</dbReference>
<evidence type="ECO:0000259" key="13">
    <source>
        <dbReference type="Pfam" id="PF00278"/>
    </source>
</evidence>
<dbReference type="PANTHER" id="PTHR11482">
    <property type="entry name" value="ARGININE/DIAMINOPIMELATE/ORNITHINE DECARBOXYLASE"/>
    <property type="match status" value="1"/>
</dbReference>
<dbReference type="EC" id="4.1.1.17" evidence="7"/>
<dbReference type="Gene3D" id="3.20.20.10">
    <property type="entry name" value="Alanine racemase"/>
    <property type="match status" value="1"/>
</dbReference>
<dbReference type="Gene3D" id="2.40.37.10">
    <property type="entry name" value="Lyase, Ornithine Decarboxylase, Chain A, domain 1"/>
    <property type="match status" value="1"/>
</dbReference>
<proteinExistence type="inferred from homology"/>
<evidence type="ECO:0000256" key="11">
    <source>
        <dbReference type="PIRSR" id="PIRSR600183-50"/>
    </source>
</evidence>
<dbReference type="InterPro" id="IPR022653">
    <property type="entry name" value="De-COase2_pyr-phos_BS"/>
</dbReference>
<reference evidence="16" key="1">
    <citation type="submission" date="2022-11" db="UniProtKB">
        <authorList>
            <consortium name="WormBaseParasite"/>
        </authorList>
    </citation>
    <scope>IDENTIFICATION</scope>
</reference>